<evidence type="ECO:0000259" key="5">
    <source>
        <dbReference type="PROSITE" id="PS50931"/>
    </source>
</evidence>
<evidence type="ECO:0000256" key="1">
    <source>
        <dbReference type="ARBA" id="ARBA00009437"/>
    </source>
</evidence>
<dbReference type="SUPFAM" id="SSF53850">
    <property type="entry name" value="Periplasmic binding protein-like II"/>
    <property type="match status" value="1"/>
</dbReference>
<dbReference type="InterPro" id="IPR036390">
    <property type="entry name" value="WH_DNA-bd_sf"/>
</dbReference>
<evidence type="ECO:0000313" key="6">
    <source>
        <dbReference type="EMBL" id="SFV74609.1"/>
    </source>
</evidence>
<dbReference type="Pfam" id="PF03466">
    <property type="entry name" value="LysR_substrate"/>
    <property type="match status" value="1"/>
</dbReference>
<dbReference type="Gene3D" id="1.10.10.10">
    <property type="entry name" value="Winged helix-like DNA-binding domain superfamily/Winged helix DNA-binding domain"/>
    <property type="match status" value="1"/>
</dbReference>
<dbReference type="InterPro" id="IPR000847">
    <property type="entry name" value="LysR_HTH_N"/>
</dbReference>
<dbReference type="PRINTS" id="PR00039">
    <property type="entry name" value="HTHLYSR"/>
</dbReference>
<sequence length="302" mass="34751">MLKDFSKLQTFLMVVKERSFSKASAKLGISQPAVTQQIRYIEDYLDTQIVQRKKNGILLTKEGEELLKIAKKLERAIINSEKELLRVMHKELTFVIGASNAIGNYVLPNYLGVIKDLIKNEVVLNVDLSSIIVEQLEDKKIDIALIESPVFHDDMIYREWIEDELVVFSNQPLKKVLTPEDLDGFDWICRDENSHTRKITAEVFEEIGVQCSNFNVLGILSNPTAIKETILNSDKTAKRPLVSIMSRHVIKHDIKNKTLFEARLKGNKISRKFYIAYLKEKKHDPFVENIVNYLLSLNPKVH</sequence>
<dbReference type="PANTHER" id="PTHR30126:SF64">
    <property type="entry name" value="HTH-TYPE TRANSCRIPTIONAL REGULATOR CITR"/>
    <property type="match status" value="1"/>
</dbReference>
<dbReference type="SUPFAM" id="SSF46785">
    <property type="entry name" value="Winged helix' DNA-binding domain"/>
    <property type="match status" value="1"/>
</dbReference>
<dbReference type="AlphaFoldDB" id="A0A1W1D1V6"/>
<evidence type="ECO:0000256" key="3">
    <source>
        <dbReference type="ARBA" id="ARBA00023125"/>
    </source>
</evidence>
<dbReference type="EMBL" id="FPHP01000002">
    <property type="protein sequence ID" value="SFV74609.1"/>
    <property type="molecule type" value="Genomic_DNA"/>
</dbReference>
<dbReference type="InterPro" id="IPR005119">
    <property type="entry name" value="LysR_subst-bd"/>
</dbReference>
<dbReference type="GO" id="GO:0003700">
    <property type="term" value="F:DNA-binding transcription factor activity"/>
    <property type="evidence" value="ECO:0007669"/>
    <property type="project" value="InterPro"/>
</dbReference>
<reference evidence="6" key="1">
    <citation type="submission" date="2016-10" db="EMBL/GenBank/DDBJ databases">
        <authorList>
            <person name="de Groot N.N."/>
        </authorList>
    </citation>
    <scope>NUCLEOTIDE SEQUENCE</scope>
</reference>
<keyword evidence="2" id="KW-0805">Transcription regulation</keyword>
<keyword evidence="4" id="KW-0804">Transcription</keyword>
<organism evidence="6">
    <name type="scientific">hydrothermal vent metagenome</name>
    <dbReference type="NCBI Taxonomy" id="652676"/>
    <lineage>
        <taxon>unclassified sequences</taxon>
        <taxon>metagenomes</taxon>
        <taxon>ecological metagenomes</taxon>
    </lineage>
</organism>
<proteinExistence type="inferred from homology"/>
<accession>A0A1W1D1V6</accession>
<dbReference type="GO" id="GO:0000976">
    <property type="term" value="F:transcription cis-regulatory region binding"/>
    <property type="evidence" value="ECO:0007669"/>
    <property type="project" value="TreeGrafter"/>
</dbReference>
<keyword evidence="3" id="KW-0238">DNA-binding</keyword>
<evidence type="ECO:0000256" key="4">
    <source>
        <dbReference type="ARBA" id="ARBA00023163"/>
    </source>
</evidence>
<dbReference type="Pfam" id="PF00126">
    <property type="entry name" value="HTH_1"/>
    <property type="match status" value="1"/>
</dbReference>
<dbReference type="InterPro" id="IPR036388">
    <property type="entry name" value="WH-like_DNA-bd_sf"/>
</dbReference>
<evidence type="ECO:0000256" key="2">
    <source>
        <dbReference type="ARBA" id="ARBA00023015"/>
    </source>
</evidence>
<dbReference type="Gene3D" id="3.40.190.10">
    <property type="entry name" value="Periplasmic binding protein-like II"/>
    <property type="match status" value="2"/>
</dbReference>
<dbReference type="PROSITE" id="PS50931">
    <property type="entry name" value="HTH_LYSR"/>
    <property type="match status" value="1"/>
</dbReference>
<dbReference type="PANTHER" id="PTHR30126">
    <property type="entry name" value="HTH-TYPE TRANSCRIPTIONAL REGULATOR"/>
    <property type="match status" value="1"/>
</dbReference>
<comment type="similarity">
    <text evidence="1">Belongs to the LysR transcriptional regulatory family.</text>
</comment>
<feature type="domain" description="HTH lysR-type" evidence="5">
    <location>
        <begin position="1"/>
        <end position="60"/>
    </location>
</feature>
<name>A0A1W1D1V6_9ZZZZ</name>
<protein>
    <submittedName>
        <fullName evidence="6">Chromosome initiation inhibitor</fullName>
    </submittedName>
</protein>
<gene>
    <name evidence="6" type="ORF">MNB_SM-3-500</name>
</gene>